<protein>
    <submittedName>
        <fullName evidence="1">SEL1-like repeat protein</fullName>
    </submittedName>
</protein>
<proteinExistence type="predicted"/>
<dbReference type="InterPro" id="IPR006597">
    <property type="entry name" value="Sel1-like"/>
</dbReference>
<dbReference type="PANTHER" id="PTHR11102">
    <property type="entry name" value="SEL-1-LIKE PROTEIN"/>
    <property type="match status" value="1"/>
</dbReference>
<dbReference type="Pfam" id="PF08238">
    <property type="entry name" value="Sel1"/>
    <property type="match status" value="3"/>
</dbReference>
<dbReference type="SMART" id="SM00671">
    <property type="entry name" value="SEL1"/>
    <property type="match status" value="2"/>
</dbReference>
<reference evidence="1" key="1">
    <citation type="submission" date="2020-10" db="EMBL/GenBank/DDBJ databases">
        <authorList>
            <person name="Gilroy R."/>
        </authorList>
    </citation>
    <scope>NUCLEOTIDE SEQUENCE</scope>
    <source>
        <strain evidence="1">ChiHecec2B26-709</strain>
    </source>
</reference>
<dbReference type="AlphaFoldDB" id="A0A9D1KHJ5"/>
<dbReference type="Proteomes" id="UP000886881">
    <property type="component" value="Unassembled WGS sequence"/>
</dbReference>
<sequence length="422" mass="47260">MADIYENSGVRVASDDFRGMFRRGAFDDIVYNIFRFDFAGAGEDKAAEAMDVFGRVFWTSESVRLLSPESLEAVRKWAREGSSAGLFAYGRCLCVLRPDSGWGESSVECFRKAAEAGNNDARVALSDAFLYGDLGYVDYGKAGRYLREAYEAGSPYALWRSFRQMLYGSRIMAQDVAAVGRMASQLVEMYPDDPFWHYLRGSAVAEQEGVTRAKDDYGFAAENGLVLAWPEFAIASSCNDEYHVVDERKYRELSERGAEAGSSLCRLTLLDSDRPDSSSADYWTGLKRYVEGMEKLAASGCELASISLGDMYRDGEFGIEKDPAKAYSWYALAAKLGWADAFERLYCLLRDGLVETDQDFMDMCALRCTRLGSDALVKETVDIYRAGRLAPFAAEIEQYYLPEVEEQEDGYPDDDGRYDAYV</sequence>
<accession>A0A9D1KHJ5</accession>
<dbReference type="SUPFAM" id="SSF81901">
    <property type="entry name" value="HCP-like"/>
    <property type="match status" value="2"/>
</dbReference>
<dbReference type="PANTHER" id="PTHR11102:SF160">
    <property type="entry name" value="ERAD-ASSOCIATED E3 UBIQUITIN-PROTEIN LIGASE COMPONENT HRD3"/>
    <property type="match status" value="1"/>
</dbReference>
<name>A0A9D1KHJ5_9BACT</name>
<organism evidence="1 2">
    <name type="scientific">Candidatus Cryptobacteroides merdipullorum</name>
    <dbReference type="NCBI Taxonomy" id="2840771"/>
    <lineage>
        <taxon>Bacteria</taxon>
        <taxon>Pseudomonadati</taxon>
        <taxon>Bacteroidota</taxon>
        <taxon>Bacteroidia</taxon>
        <taxon>Bacteroidales</taxon>
        <taxon>Candidatus Cryptobacteroides</taxon>
    </lineage>
</organism>
<evidence type="ECO:0000313" key="2">
    <source>
        <dbReference type="Proteomes" id="UP000886881"/>
    </source>
</evidence>
<reference evidence="1" key="2">
    <citation type="journal article" date="2021" name="PeerJ">
        <title>Extensive microbial diversity within the chicken gut microbiome revealed by metagenomics and culture.</title>
        <authorList>
            <person name="Gilroy R."/>
            <person name="Ravi A."/>
            <person name="Getino M."/>
            <person name="Pursley I."/>
            <person name="Horton D.L."/>
            <person name="Alikhan N.F."/>
            <person name="Baker D."/>
            <person name="Gharbi K."/>
            <person name="Hall N."/>
            <person name="Watson M."/>
            <person name="Adriaenssens E.M."/>
            <person name="Foster-Nyarko E."/>
            <person name="Jarju S."/>
            <person name="Secka A."/>
            <person name="Antonio M."/>
            <person name="Oren A."/>
            <person name="Chaudhuri R.R."/>
            <person name="La Ragione R."/>
            <person name="Hildebrand F."/>
            <person name="Pallen M.J."/>
        </authorList>
    </citation>
    <scope>NUCLEOTIDE SEQUENCE</scope>
    <source>
        <strain evidence="1">ChiHecec2B26-709</strain>
    </source>
</reference>
<dbReference type="Gene3D" id="1.25.40.10">
    <property type="entry name" value="Tetratricopeptide repeat domain"/>
    <property type="match status" value="1"/>
</dbReference>
<dbReference type="InterPro" id="IPR011990">
    <property type="entry name" value="TPR-like_helical_dom_sf"/>
</dbReference>
<dbReference type="InterPro" id="IPR050767">
    <property type="entry name" value="Sel1_AlgK"/>
</dbReference>
<comment type="caution">
    <text evidence="1">The sequence shown here is derived from an EMBL/GenBank/DDBJ whole genome shotgun (WGS) entry which is preliminary data.</text>
</comment>
<evidence type="ECO:0000313" key="1">
    <source>
        <dbReference type="EMBL" id="HIT47032.1"/>
    </source>
</evidence>
<gene>
    <name evidence="1" type="ORF">IAC35_04150</name>
</gene>
<dbReference type="EMBL" id="DVLC01000079">
    <property type="protein sequence ID" value="HIT47032.1"/>
    <property type="molecule type" value="Genomic_DNA"/>
</dbReference>